<evidence type="ECO:0000259" key="2">
    <source>
        <dbReference type="Pfam" id="PF24536"/>
    </source>
</evidence>
<comment type="similarity">
    <text evidence="1">Belongs to the NXPE family.</text>
</comment>
<protein>
    <recommendedName>
        <fullName evidence="2">NXPE C-terminal domain-containing protein</fullName>
    </recommendedName>
</protein>
<proteinExistence type="inferred from homology"/>
<dbReference type="EMBL" id="JAFJMO010000003">
    <property type="protein sequence ID" value="KAJ8282637.1"/>
    <property type="molecule type" value="Genomic_DNA"/>
</dbReference>
<reference evidence="3" key="1">
    <citation type="journal article" date="2023" name="Science">
        <title>Genome structures resolve the early diversification of teleost fishes.</title>
        <authorList>
            <person name="Parey E."/>
            <person name="Louis A."/>
            <person name="Montfort J."/>
            <person name="Bouchez O."/>
            <person name="Roques C."/>
            <person name="Iampietro C."/>
            <person name="Lluch J."/>
            <person name="Castinel A."/>
            <person name="Donnadieu C."/>
            <person name="Desvignes T."/>
            <person name="Floi Bucao C."/>
            <person name="Jouanno E."/>
            <person name="Wen M."/>
            <person name="Mejri S."/>
            <person name="Dirks R."/>
            <person name="Jansen H."/>
            <person name="Henkel C."/>
            <person name="Chen W.J."/>
            <person name="Zahm M."/>
            <person name="Cabau C."/>
            <person name="Klopp C."/>
            <person name="Thompson A.W."/>
            <person name="Robinson-Rechavi M."/>
            <person name="Braasch I."/>
            <person name="Lecointre G."/>
            <person name="Bobe J."/>
            <person name="Postlethwait J.H."/>
            <person name="Berthelot C."/>
            <person name="Roest Crollius H."/>
            <person name="Guiguen Y."/>
        </authorList>
    </citation>
    <scope>NUCLEOTIDE SEQUENCE</scope>
    <source>
        <strain evidence="3">Concon-B</strain>
    </source>
</reference>
<keyword evidence="4" id="KW-1185">Reference proteome</keyword>
<evidence type="ECO:0000313" key="3">
    <source>
        <dbReference type="EMBL" id="KAJ8282637.1"/>
    </source>
</evidence>
<dbReference type="InterPro" id="IPR057106">
    <property type="entry name" value="NXPE4_C"/>
</dbReference>
<dbReference type="InterPro" id="IPR013783">
    <property type="entry name" value="Ig-like_fold"/>
</dbReference>
<dbReference type="Proteomes" id="UP001152803">
    <property type="component" value="Unassembled WGS sequence"/>
</dbReference>
<dbReference type="InterPro" id="IPR014756">
    <property type="entry name" value="Ig_E-set"/>
</dbReference>
<dbReference type="InterPro" id="IPR026845">
    <property type="entry name" value="NXPH/NXPE"/>
</dbReference>
<dbReference type="SUPFAM" id="SSF52266">
    <property type="entry name" value="SGNH hydrolase"/>
    <property type="match status" value="1"/>
</dbReference>
<evidence type="ECO:0000256" key="1">
    <source>
        <dbReference type="ARBA" id="ARBA00005431"/>
    </source>
</evidence>
<dbReference type="OrthoDB" id="5950832at2759"/>
<evidence type="ECO:0000313" key="4">
    <source>
        <dbReference type="Proteomes" id="UP001152803"/>
    </source>
</evidence>
<dbReference type="GO" id="GO:0007399">
    <property type="term" value="P:nervous system development"/>
    <property type="evidence" value="ECO:0007669"/>
    <property type="project" value="UniProtKB-ARBA"/>
</dbReference>
<gene>
    <name evidence="3" type="ORF">COCON_G00051560</name>
</gene>
<dbReference type="PANTHER" id="PTHR16165">
    <property type="entry name" value="NXPE FAMILY MEMBER"/>
    <property type="match status" value="1"/>
</dbReference>
<dbReference type="Pfam" id="PF06312">
    <property type="entry name" value="Neurexophilin"/>
    <property type="match status" value="1"/>
</dbReference>
<accession>A0A9Q1DVJ4</accession>
<dbReference type="SUPFAM" id="SSF81296">
    <property type="entry name" value="E set domains"/>
    <property type="match status" value="1"/>
</dbReference>
<sequence length="479" mass="54324">MTVDEVIFSLSWAPSTSNFTFFNDSSSAQHSLVRLEQPRAQYCVGDTLNVLVEMRNYAGHPKAYGGDFILARIHSPELEASASGDITDFQNGSYHVQFRLFWPGEVQVSVRLIHSSEAVKILQGDWMQDYNKVTHIGTFINGKKREKSQCAFRLSSNRPLCEYRKKEDGEYYACYRPKTLPCNSLTTMQSYSQSGPKLTKEEAQLLAKENTGLEIENGFNPVTVVGCIGALHRPMEKCAVGMNSPFPGGYFHSKRWSSSFCQIGPFLSKVTIQRCLKGKTLYLLGDSTVRQWMEYLRRLKVLQTIKGSRLESFFAADTNSNITVRWIRHYHPWLSHLPCKIKTSVTIPQVLDRIAVGGRRKDVIVVIGIGQHFRPYPPEVFIRRLQSIRRAILRLHAHSPQTVVVIKLENSIKLKSSMISDSNWYGYIHNLAQRKVFKDLNVALVDAWDMTIAANTFNVHPNDVVVSNQVALALSFSCH</sequence>
<dbReference type="AlphaFoldDB" id="A0A9Q1DVJ4"/>
<dbReference type="PANTHER" id="PTHR16165:SF3">
    <property type="entry name" value="NXPE FAMILY MEMBER 1"/>
    <property type="match status" value="1"/>
</dbReference>
<organism evidence="3 4">
    <name type="scientific">Conger conger</name>
    <name type="common">Conger eel</name>
    <name type="synonym">Muraena conger</name>
    <dbReference type="NCBI Taxonomy" id="82655"/>
    <lineage>
        <taxon>Eukaryota</taxon>
        <taxon>Metazoa</taxon>
        <taxon>Chordata</taxon>
        <taxon>Craniata</taxon>
        <taxon>Vertebrata</taxon>
        <taxon>Euteleostomi</taxon>
        <taxon>Actinopterygii</taxon>
        <taxon>Neopterygii</taxon>
        <taxon>Teleostei</taxon>
        <taxon>Anguilliformes</taxon>
        <taxon>Congridae</taxon>
        <taxon>Conger</taxon>
    </lineage>
</organism>
<dbReference type="Pfam" id="PF24536">
    <property type="entry name" value="NXPE4_C"/>
    <property type="match status" value="1"/>
</dbReference>
<comment type="caution">
    <text evidence="3">The sequence shown here is derived from an EMBL/GenBank/DDBJ whole genome shotgun (WGS) entry which is preliminary data.</text>
</comment>
<feature type="domain" description="NXPE C-terminal" evidence="2">
    <location>
        <begin position="256"/>
        <end position="478"/>
    </location>
</feature>
<dbReference type="Gene3D" id="2.60.40.10">
    <property type="entry name" value="Immunoglobulins"/>
    <property type="match status" value="1"/>
</dbReference>
<name>A0A9Q1DVJ4_CONCO</name>